<dbReference type="Proteomes" id="UP000050580">
    <property type="component" value="Unassembled WGS sequence"/>
</dbReference>
<dbReference type="GO" id="GO:0000105">
    <property type="term" value="P:L-histidine biosynthetic process"/>
    <property type="evidence" value="ECO:0007669"/>
    <property type="project" value="UniProtKB-KW"/>
</dbReference>
<keyword evidence="7 12" id="KW-0521">NADP</keyword>
<dbReference type="OrthoDB" id="9803580at2"/>
<dbReference type="InterPro" id="IPR020631">
    <property type="entry name" value="THF_DH/CycHdrlase_NAD-bd_dom"/>
</dbReference>
<proteinExistence type="inferred from homology"/>
<evidence type="ECO:0000256" key="12">
    <source>
        <dbReference type="HAMAP-Rule" id="MF_01576"/>
    </source>
</evidence>
<dbReference type="GO" id="GO:0005829">
    <property type="term" value="C:cytosol"/>
    <property type="evidence" value="ECO:0007669"/>
    <property type="project" value="TreeGrafter"/>
</dbReference>
<comment type="catalytic activity">
    <reaction evidence="12">
        <text>(6R)-5,10-methenyltetrahydrofolate + H2O = (6R)-10-formyltetrahydrofolate + H(+)</text>
        <dbReference type="Rhea" id="RHEA:23700"/>
        <dbReference type="ChEBI" id="CHEBI:15377"/>
        <dbReference type="ChEBI" id="CHEBI:15378"/>
        <dbReference type="ChEBI" id="CHEBI:57455"/>
        <dbReference type="ChEBI" id="CHEBI:195366"/>
        <dbReference type="EC" id="3.5.4.9"/>
    </reaction>
</comment>
<dbReference type="GO" id="GO:0009086">
    <property type="term" value="P:methionine biosynthetic process"/>
    <property type="evidence" value="ECO:0007669"/>
    <property type="project" value="UniProtKB-KW"/>
</dbReference>
<sequence>MSSTVATEQGLRIDGKAAAAELLEQVKEDVQAVVKHGVLPTLAVILVGDDPASDVYVRNKVRAAENVGIRSLEYRLPASTSEAELLQRVKDLNADASVHGILVQMPVPKHISEAAVIQAIDPRKDVDGFHKENVGALSQGQDTLVPCTPAGCMLLLRKVLGQDGLRGLHAVVVGRSNIVGKPMAALLLQADCSVTVLHSRSKDASALCRQADIVIAAVGRPAIIGADWIKPGAVVIDVGINRISTLEGKTRLVGDVDYDAVAPIARAITPVPGGVGPMTIAGLMANTVKAARMQAGM</sequence>
<keyword evidence="10 12" id="KW-0486">Methionine biosynthesis</keyword>
<comment type="similarity">
    <text evidence="12">Belongs to the tetrahydrofolate dehydrogenase/cyclohydrolase family.</text>
</comment>
<dbReference type="PROSITE" id="PS00766">
    <property type="entry name" value="THF_DHG_CYH_1"/>
    <property type="match status" value="1"/>
</dbReference>
<feature type="binding site" evidence="12">
    <location>
        <position position="240"/>
    </location>
    <ligand>
        <name>NADP(+)</name>
        <dbReference type="ChEBI" id="CHEBI:58349"/>
    </ligand>
</feature>
<dbReference type="InterPro" id="IPR036291">
    <property type="entry name" value="NAD(P)-bd_dom_sf"/>
</dbReference>
<dbReference type="EC" id="1.5.1.5" evidence="12"/>
<dbReference type="GO" id="GO:0006164">
    <property type="term" value="P:purine nucleotide biosynthetic process"/>
    <property type="evidence" value="ECO:0007669"/>
    <property type="project" value="UniProtKB-KW"/>
</dbReference>
<dbReference type="AlphaFoldDB" id="A0A0U1PZW1"/>
<comment type="subunit">
    <text evidence="2 12">Homodimer.</text>
</comment>
<evidence type="ECO:0000256" key="5">
    <source>
        <dbReference type="ARBA" id="ARBA00022755"/>
    </source>
</evidence>
<accession>A0A0U1PZW1</accession>
<feature type="domain" description="Tetrahydrofolate dehydrogenase/cyclohydrolase catalytic" evidence="13">
    <location>
        <begin position="13"/>
        <end position="127"/>
    </location>
</feature>
<feature type="domain" description="Tetrahydrofolate dehydrogenase/cyclohydrolase NAD(P)-binding" evidence="14">
    <location>
        <begin position="146"/>
        <end position="294"/>
    </location>
</feature>
<dbReference type="PANTHER" id="PTHR48099">
    <property type="entry name" value="C-1-TETRAHYDROFOLATE SYNTHASE, CYTOPLASMIC-RELATED"/>
    <property type="match status" value="1"/>
</dbReference>
<dbReference type="RefSeq" id="WP_046741742.1">
    <property type="nucleotide sequence ID" value="NZ_LBNQ01000023.1"/>
</dbReference>
<dbReference type="Pfam" id="PF02882">
    <property type="entry name" value="THF_DHG_CYH_C"/>
    <property type="match status" value="1"/>
</dbReference>
<feature type="binding site" evidence="12">
    <location>
        <begin position="174"/>
        <end position="176"/>
    </location>
    <ligand>
        <name>NADP(+)</name>
        <dbReference type="ChEBI" id="CHEBI:58349"/>
    </ligand>
</feature>
<keyword evidence="16" id="KW-1185">Reference proteome</keyword>
<keyword evidence="9 12" id="KW-0368">Histidine biosynthesis</keyword>
<evidence type="ECO:0000256" key="10">
    <source>
        <dbReference type="ARBA" id="ARBA00023167"/>
    </source>
</evidence>
<evidence type="ECO:0000259" key="13">
    <source>
        <dbReference type="Pfam" id="PF00763"/>
    </source>
</evidence>
<dbReference type="NCBIfam" id="NF010783">
    <property type="entry name" value="PRK14186.1"/>
    <property type="match status" value="1"/>
</dbReference>
<comment type="function">
    <text evidence="12">Catalyzes the oxidation of 5,10-methylenetetrahydrofolate to 5,10-methenyltetrahydrofolate and then the hydrolysis of 5,10-methenyltetrahydrofolate to 10-formyltetrahydrofolate.</text>
</comment>
<dbReference type="InterPro" id="IPR020630">
    <property type="entry name" value="THF_DH/CycHdrlase_cat_dom"/>
</dbReference>
<keyword evidence="11 12" id="KW-0511">Multifunctional enzyme</keyword>
<dbReference type="GO" id="GO:0004477">
    <property type="term" value="F:methenyltetrahydrofolate cyclohydrolase activity"/>
    <property type="evidence" value="ECO:0007669"/>
    <property type="project" value="UniProtKB-UniRule"/>
</dbReference>
<protein>
    <recommendedName>
        <fullName evidence="12">Bifunctional protein FolD</fullName>
    </recommendedName>
    <domain>
        <recommendedName>
            <fullName evidence="12">Methylenetetrahydrofolate dehydrogenase</fullName>
            <ecNumber evidence="12">1.5.1.5</ecNumber>
        </recommendedName>
    </domain>
    <domain>
        <recommendedName>
            <fullName evidence="12">Methenyltetrahydrofolate cyclohydrolase</fullName>
            <ecNumber evidence="12">3.5.4.9</ecNumber>
        </recommendedName>
    </domain>
</protein>
<dbReference type="SUPFAM" id="SSF51735">
    <property type="entry name" value="NAD(P)-binding Rossmann-fold domains"/>
    <property type="match status" value="1"/>
</dbReference>
<evidence type="ECO:0000256" key="8">
    <source>
        <dbReference type="ARBA" id="ARBA00023002"/>
    </source>
</evidence>
<dbReference type="FunFam" id="3.40.50.10860:FF:000005">
    <property type="entry name" value="C-1-tetrahydrofolate synthase, cytoplasmic, putative"/>
    <property type="match status" value="1"/>
</dbReference>
<keyword evidence="5 12" id="KW-0658">Purine biosynthesis</keyword>
<evidence type="ECO:0000313" key="15">
    <source>
        <dbReference type="EMBL" id="KKW68040.1"/>
    </source>
</evidence>
<name>A0A0U1PZW1_9BURK</name>
<evidence type="ECO:0000256" key="1">
    <source>
        <dbReference type="ARBA" id="ARBA00004777"/>
    </source>
</evidence>
<dbReference type="InterPro" id="IPR046346">
    <property type="entry name" value="Aminoacid_DH-like_N_sf"/>
</dbReference>
<dbReference type="InterPro" id="IPR000672">
    <property type="entry name" value="THF_DH/CycHdrlase"/>
</dbReference>
<evidence type="ECO:0000256" key="6">
    <source>
        <dbReference type="ARBA" id="ARBA00022801"/>
    </source>
</evidence>
<gene>
    <name evidence="12" type="primary">folD</name>
    <name evidence="15" type="ORF">AAV94_07770</name>
</gene>
<dbReference type="PROSITE" id="PS00767">
    <property type="entry name" value="THF_DHG_CYH_2"/>
    <property type="match status" value="1"/>
</dbReference>
<keyword evidence="3 12" id="KW-0554">One-carbon metabolism</keyword>
<keyword evidence="6 12" id="KW-0378">Hydrolase</keyword>
<comment type="caution">
    <text evidence="12">Lacks conserved residue(s) required for the propagation of feature annotation.</text>
</comment>
<evidence type="ECO:0000256" key="7">
    <source>
        <dbReference type="ARBA" id="ARBA00022857"/>
    </source>
</evidence>
<dbReference type="EC" id="3.5.4.9" evidence="12"/>
<dbReference type="PRINTS" id="PR00085">
    <property type="entry name" value="THFDHDRGNASE"/>
</dbReference>
<dbReference type="Gene3D" id="3.40.50.720">
    <property type="entry name" value="NAD(P)-binding Rossmann-like Domain"/>
    <property type="match status" value="1"/>
</dbReference>
<dbReference type="UniPathway" id="UPA00193"/>
<evidence type="ECO:0000259" key="14">
    <source>
        <dbReference type="Pfam" id="PF02882"/>
    </source>
</evidence>
<dbReference type="EMBL" id="LBNQ01000023">
    <property type="protein sequence ID" value="KKW68040.1"/>
    <property type="molecule type" value="Genomic_DNA"/>
</dbReference>
<dbReference type="PANTHER" id="PTHR48099:SF5">
    <property type="entry name" value="C-1-TETRAHYDROFOLATE SYNTHASE, CYTOPLASMIC"/>
    <property type="match status" value="1"/>
</dbReference>
<dbReference type="SUPFAM" id="SSF53223">
    <property type="entry name" value="Aminoacid dehydrogenase-like, N-terminal domain"/>
    <property type="match status" value="1"/>
</dbReference>
<dbReference type="FunFam" id="3.40.50.720:FF:000006">
    <property type="entry name" value="Bifunctional protein FolD"/>
    <property type="match status" value="1"/>
</dbReference>
<keyword evidence="4 12" id="KW-0028">Amino-acid biosynthesis</keyword>
<dbReference type="InterPro" id="IPR020867">
    <property type="entry name" value="THF_DH/CycHdrlase_CS"/>
</dbReference>
<reference evidence="15 16" key="1">
    <citation type="submission" date="2015-05" db="EMBL/GenBank/DDBJ databases">
        <title>Draft genome sequence of Lampropedia sp. CT6, isolated from the microbial mat of a hot water spring, located at Manikaran, India.</title>
        <authorList>
            <person name="Tripathi C."/>
            <person name="Rani P."/>
            <person name="Mahato N.K."/>
            <person name="Lal R."/>
        </authorList>
    </citation>
    <scope>NUCLEOTIDE SEQUENCE [LARGE SCALE GENOMIC DNA]</scope>
    <source>
        <strain evidence="15 16">CT6</strain>
    </source>
</reference>
<dbReference type="GO" id="GO:0004488">
    <property type="term" value="F:methylenetetrahydrofolate dehydrogenase (NADP+) activity"/>
    <property type="evidence" value="ECO:0007669"/>
    <property type="project" value="UniProtKB-UniRule"/>
</dbReference>
<organism evidence="15 16">
    <name type="scientific">Lampropedia cohaerens</name>
    <dbReference type="NCBI Taxonomy" id="1610491"/>
    <lineage>
        <taxon>Bacteria</taxon>
        <taxon>Pseudomonadati</taxon>
        <taxon>Pseudomonadota</taxon>
        <taxon>Betaproteobacteria</taxon>
        <taxon>Burkholderiales</taxon>
        <taxon>Comamonadaceae</taxon>
        <taxon>Lampropedia</taxon>
    </lineage>
</organism>
<dbReference type="CDD" id="cd01080">
    <property type="entry name" value="NAD_bind_m-THF_DH_Cyclohyd"/>
    <property type="match status" value="1"/>
</dbReference>
<dbReference type="Pfam" id="PF00763">
    <property type="entry name" value="THF_DHG_CYH"/>
    <property type="match status" value="1"/>
</dbReference>
<evidence type="ECO:0000256" key="11">
    <source>
        <dbReference type="ARBA" id="ARBA00023268"/>
    </source>
</evidence>
<keyword evidence="8 12" id="KW-0560">Oxidoreductase</keyword>
<dbReference type="GO" id="GO:0035999">
    <property type="term" value="P:tetrahydrofolate interconversion"/>
    <property type="evidence" value="ECO:0007669"/>
    <property type="project" value="UniProtKB-UniRule"/>
</dbReference>
<evidence type="ECO:0000256" key="3">
    <source>
        <dbReference type="ARBA" id="ARBA00022563"/>
    </source>
</evidence>
<evidence type="ECO:0000313" key="16">
    <source>
        <dbReference type="Proteomes" id="UP000050580"/>
    </source>
</evidence>
<dbReference type="STRING" id="1610491.AAV94_07770"/>
<comment type="caution">
    <text evidence="15">The sequence shown here is derived from an EMBL/GenBank/DDBJ whole genome shotgun (WGS) entry which is preliminary data.</text>
</comment>
<evidence type="ECO:0000256" key="4">
    <source>
        <dbReference type="ARBA" id="ARBA00022605"/>
    </source>
</evidence>
<evidence type="ECO:0000256" key="9">
    <source>
        <dbReference type="ARBA" id="ARBA00023102"/>
    </source>
</evidence>
<comment type="catalytic activity">
    <reaction evidence="12">
        <text>(6R)-5,10-methylene-5,6,7,8-tetrahydrofolate + NADP(+) = (6R)-5,10-methenyltetrahydrofolate + NADPH</text>
        <dbReference type="Rhea" id="RHEA:22812"/>
        <dbReference type="ChEBI" id="CHEBI:15636"/>
        <dbReference type="ChEBI" id="CHEBI:57455"/>
        <dbReference type="ChEBI" id="CHEBI:57783"/>
        <dbReference type="ChEBI" id="CHEBI:58349"/>
        <dbReference type="EC" id="1.5.1.5"/>
    </reaction>
</comment>
<dbReference type="HAMAP" id="MF_01576">
    <property type="entry name" value="THF_DHG_CYH"/>
    <property type="match status" value="1"/>
</dbReference>
<comment type="pathway">
    <text evidence="1 12">One-carbon metabolism; tetrahydrofolate interconversion.</text>
</comment>
<evidence type="ECO:0000256" key="2">
    <source>
        <dbReference type="ARBA" id="ARBA00011738"/>
    </source>
</evidence>
<dbReference type="Gene3D" id="3.40.50.10860">
    <property type="entry name" value="Leucine Dehydrogenase, chain A, domain 1"/>
    <property type="match status" value="1"/>
</dbReference>
<dbReference type="NCBIfam" id="NF010785">
    <property type="entry name" value="PRK14188.1"/>
    <property type="match status" value="1"/>
</dbReference>
<dbReference type="PATRIC" id="fig|1610491.3.peg.1651"/>